<reference evidence="1" key="1">
    <citation type="submission" date="2023-10" db="EMBL/GenBank/DDBJ databases">
        <authorList>
            <person name="Rodriguez Cubillos JULIANA M."/>
            <person name="De Vega J."/>
        </authorList>
    </citation>
    <scope>NUCLEOTIDE SEQUENCE</scope>
</reference>
<sequence>MPRFSLPRLLSSTATFHLRHFSTNSIERLRNVWISGLIDPAKVTVSERYMLYTGQMKKMEDARIKSERRDRDLQVGIEKGRLDRAMGIIEDFSPNQANHVWADITFFNWKNHKMSVINTPDYFPDEVEVEHALRAFDSAILVLCSVGGVQSYSVTENMQHMIRYDFPRLVFINNVDQKGANPWEVLNQASFLHGHDVESAAIQVPIGLEDDFKGLVDLVQLKAYYFHGSNGENVVVEEVPADMDSLVSEKRRELVETVSQVDDKLAEAFSSDRPISAADLEEAIRRATIARKFIPVFMGSAFKYKGLQLLLDGVLNYLPCPSDPSNYARNQSKNVEMVPNSKKQDELVALAFTLNRKYAPITYLRIYEGVIRKGDSIKNVNTGKTFKVPGSIEIRQDDMGVPRTCVMRIDDFGIPYWNSVRNDEAIHEVHAGEIVALRDVNSIPDCWRHLTNKFDGSKVNTTYGGFY</sequence>
<name>A0ACB0KS09_TRIPR</name>
<evidence type="ECO:0000313" key="1">
    <source>
        <dbReference type="EMBL" id="CAJ2658097.1"/>
    </source>
</evidence>
<gene>
    <name evidence="1" type="ORF">MILVUS5_LOCUS24543</name>
</gene>
<dbReference type="EMBL" id="CASHSV030000311">
    <property type="protein sequence ID" value="CAJ2658097.1"/>
    <property type="molecule type" value="Genomic_DNA"/>
</dbReference>
<protein>
    <submittedName>
        <fullName evidence="1">Uncharacterized protein</fullName>
    </submittedName>
</protein>
<accession>A0ACB0KS09</accession>
<proteinExistence type="predicted"/>
<evidence type="ECO:0000313" key="2">
    <source>
        <dbReference type="Proteomes" id="UP001177021"/>
    </source>
</evidence>
<organism evidence="1 2">
    <name type="scientific">Trifolium pratense</name>
    <name type="common">Red clover</name>
    <dbReference type="NCBI Taxonomy" id="57577"/>
    <lineage>
        <taxon>Eukaryota</taxon>
        <taxon>Viridiplantae</taxon>
        <taxon>Streptophyta</taxon>
        <taxon>Embryophyta</taxon>
        <taxon>Tracheophyta</taxon>
        <taxon>Spermatophyta</taxon>
        <taxon>Magnoliopsida</taxon>
        <taxon>eudicotyledons</taxon>
        <taxon>Gunneridae</taxon>
        <taxon>Pentapetalae</taxon>
        <taxon>rosids</taxon>
        <taxon>fabids</taxon>
        <taxon>Fabales</taxon>
        <taxon>Fabaceae</taxon>
        <taxon>Papilionoideae</taxon>
        <taxon>50 kb inversion clade</taxon>
        <taxon>NPAAA clade</taxon>
        <taxon>Hologalegina</taxon>
        <taxon>IRL clade</taxon>
        <taxon>Trifolieae</taxon>
        <taxon>Trifolium</taxon>
    </lineage>
</organism>
<keyword evidence="2" id="KW-1185">Reference proteome</keyword>
<comment type="caution">
    <text evidence="1">The sequence shown here is derived from an EMBL/GenBank/DDBJ whole genome shotgun (WGS) entry which is preliminary data.</text>
</comment>
<dbReference type="Proteomes" id="UP001177021">
    <property type="component" value="Unassembled WGS sequence"/>
</dbReference>